<organism evidence="1 2">
    <name type="scientific">Caldibacillus debilis</name>
    <dbReference type="NCBI Taxonomy" id="301148"/>
    <lineage>
        <taxon>Bacteria</taxon>
        <taxon>Bacillati</taxon>
        <taxon>Bacillota</taxon>
        <taxon>Bacilli</taxon>
        <taxon>Bacillales</taxon>
        <taxon>Bacillaceae</taxon>
        <taxon>Caldibacillus</taxon>
    </lineage>
</organism>
<evidence type="ECO:0000313" key="1">
    <source>
        <dbReference type="EMBL" id="KYD21002.1"/>
    </source>
</evidence>
<name>A0A150M9S1_9BACI</name>
<reference evidence="1 2" key="1">
    <citation type="submission" date="2016-01" db="EMBL/GenBank/DDBJ databases">
        <title>Draft Genome Sequences of Seven Thermophilic Sporeformers Isolated from Foods.</title>
        <authorList>
            <person name="Berendsen E.M."/>
            <person name="Wells-Bennik M.H."/>
            <person name="Krawcyk A.O."/>
            <person name="De Jong A."/>
            <person name="Holsappel S."/>
            <person name="Eijlander R.T."/>
            <person name="Kuipers O.P."/>
        </authorList>
    </citation>
    <scope>NUCLEOTIDE SEQUENCE [LARGE SCALE GENOMIC DNA]</scope>
    <source>
        <strain evidence="1 2">B4135</strain>
    </source>
</reference>
<proteinExistence type="predicted"/>
<protein>
    <submittedName>
        <fullName evidence="1">Uncharacterized protein</fullName>
    </submittedName>
</protein>
<dbReference type="AlphaFoldDB" id="A0A150M9S1"/>
<dbReference type="STRING" id="301148.B4135_1726"/>
<comment type="caution">
    <text evidence="1">The sequence shown here is derived from an EMBL/GenBank/DDBJ whole genome shotgun (WGS) entry which is preliminary data.</text>
</comment>
<evidence type="ECO:0000313" key="2">
    <source>
        <dbReference type="Proteomes" id="UP000075683"/>
    </source>
</evidence>
<sequence>MLAGNRFSHDLRMAGTLFGDKICHTRTFPAVFRDYWVIAVPWKYR</sequence>
<dbReference type="Proteomes" id="UP000075683">
    <property type="component" value="Unassembled WGS sequence"/>
</dbReference>
<dbReference type="EMBL" id="LQYT01000024">
    <property type="protein sequence ID" value="KYD21002.1"/>
    <property type="molecule type" value="Genomic_DNA"/>
</dbReference>
<gene>
    <name evidence="1" type="ORF">B4135_1726</name>
</gene>
<accession>A0A150M9S1</accession>